<evidence type="ECO:0000259" key="1">
    <source>
        <dbReference type="PROSITE" id="PS51186"/>
    </source>
</evidence>
<dbReference type="SUPFAM" id="SSF55729">
    <property type="entry name" value="Acyl-CoA N-acyltransferases (Nat)"/>
    <property type="match status" value="1"/>
</dbReference>
<dbReference type="Pfam" id="PF00583">
    <property type="entry name" value="Acetyltransf_1"/>
    <property type="match status" value="1"/>
</dbReference>
<protein>
    <submittedName>
        <fullName evidence="2">GNAT family N-acetyltransferase</fullName>
    </submittedName>
</protein>
<evidence type="ECO:0000313" key="2">
    <source>
        <dbReference type="EMBL" id="MDP4099029.1"/>
    </source>
</evidence>
<dbReference type="InterPro" id="IPR000182">
    <property type="entry name" value="GNAT_dom"/>
</dbReference>
<reference evidence="2 3" key="1">
    <citation type="submission" date="2022-10" db="EMBL/GenBank/DDBJ databases">
        <title>Paenibacillus description and whole genome data of maize root bacterial community.</title>
        <authorList>
            <person name="Marton D."/>
            <person name="Farkas M."/>
            <person name="Cserhati M."/>
        </authorList>
    </citation>
    <scope>NUCLEOTIDE SEQUENCE [LARGE SCALE GENOMIC DNA]</scope>
    <source>
        <strain evidence="2 3">P96</strain>
    </source>
</reference>
<dbReference type="RefSeq" id="WP_305756647.1">
    <property type="nucleotide sequence ID" value="NZ_JAPCKK010000031.1"/>
</dbReference>
<accession>A0ABT9FWC9</accession>
<evidence type="ECO:0000313" key="3">
    <source>
        <dbReference type="Proteomes" id="UP001241848"/>
    </source>
</evidence>
<dbReference type="PROSITE" id="PS51186">
    <property type="entry name" value="GNAT"/>
    <property type="match status" value="1"/>
</dbReference>
<organism evidence="2 3">
    <name type="scientific">Paenibacillus zeirhizosphaerae</name>
    <dbReference type="NCBI Taxonomy" id="2987519"/>
    <lineage>
        <taxon>Bacteria</taxon>
        <taxon>Bacillati</taxon>
        <taxon>Bacillota</taxon>
        <taxon>Bacilli</taxon>
        <taxon>Bacillales</taxon>
        <taxon>Paenibacillaceae</taxon>
        <taxon>Paenibacillus</taxon>
    </lineage>
</organism>
<name>A0ABT9FWC9_9BACL</name>
<dbReference type="Proteomes" id="UP001241848">
    <property type="component" value="Unassembled WGS sequence"/>
</dbReference>
<keyword evidence="3" id="KW-1185">Reference proteome</keyword>
<proteinExistence type="predicted"/>
<sequence length="225" mass="26029">MYYKEIYVFDGNRPVKAVIRNYGPEDFDGMIRIQQECFPPPYPAELWWNREQLTSHVERFQQGALCVEIGGQLAGSVTSLIVDYDSEHAEHTWEEVADQGYIRTHRPDGNALYVIDIAVRPAFRKLGLGKWLLFSLYDVVVQLKLERLLGAGRMPGYHEYAGRLTAEQYVDAVMAGELKDSVLTFLLRCGRMPVRVLTNYLEDEQSCDYALLMEWRNPFRSRQIP</sequence>
<dbReference type="CDD" id="cd04301">
    <property type="entry name" value="NAT_SF"/>
    <property type="match status" value="1"/>
</dbReference>
<comment type="caution">
    <text evidence="2">The sequence shown here is derived from an EMBL/GenBank/DDBJ whole genome shotgun (WGS) entry which is preliminary data.</text>
</comment>
<dbReference type="EMBL" id="JAPCKK010000031">
    <property type="protein sequence ID" value="MDP4099029.1"/>
    <property type="molecule type" value="Genomic_DNA"/>
</dbReference>
<feature type="domain" description="N-acetyltransferase" evidence="1">
    <location>
        <begin position="17"/>
        <end position="218"/>
    </location>
</feature>
<dbReference type="InterPro" id="IPR016181">
    <property type="entry name" value="Acyl_CoA_acyltransferase"/>
</dbReference>
<dbReference type="Gene3D" id="3.40.630.30">
    <property type="match status" value="1"/>
</dbReference>
<gene>
    <name evidence="2" type="ORF">OIN60_20085</name>
</gene>